<dbReference type="EMBL" id="JBJXBP010000008">
    <property type="protein sequence ID" value="KAL3812385.1"/>
    <property type="molecule type" value="Genomic_DNA"/>
</dbReference>
<reference evidence="1 2" key="1">
    <citation type="submission" date="2024-12" db="EMBL/GenBank/DDBJ databases">
        <title>The unique morphological basis and parallel evolutionary history of personate flowers in Penstemon.</title>
        <authorList>
            <person name="Depatie T.H."/>
            <person name="Wessinger C.A."/>
        </authorList>
    </citation>
    <scope>NUCLEOTIDE SEQUENCE [LARGE SCALE GENOMIC DNA]</scope>
    <source>
        <strain evidence="1">WTNN_2</strain>
        <tissue evidence="1">Leaf</tissue>
    </source>
</reference>
<accession>A0ABD3RU79</accession>
<protein>
    <submittedName>
        <fullName evidence="1">Uncharacterized protein</fullName>
    </submittedName>
</protein>
<name>A0ABD3RU79_9LAMI</name>
<proteinExistence type="predicted"/>
<comment type="caution">
    <text evidence="1">The sequence shown here is derived from an EMBL/GenBank/DDBJ whole genome shotgun (WGS) entry which is preliminary data.</text>
</comment>
<dbReference type="AlphaFoldDB" id="A0ABD3RU79"/>
<organism evidence="1 2">
    <name type="scientific">Penstemon smallii</name>
    <dbReference type="NCBI Taxonomy" id="265156"/>
    <lineage>
        <taxon>Eukaryota</taxon>
        <taxon>Viridiplantae</taxon>
        <taxon>Streptophyta</taxon>
        <taxon>Embryophyta</taxon>
        <taxon>Tracheophyta</taxon>
        <taxon>Spermatophyta</taxon>
        <taxon>Magnoliopsida</taxon>
        <taxon>eudicotyledons</taxon>
        <taxon>Gunneridae</taxon>
        <taxon>Pentapetalae</taxon>
        <taxon>asterids</taxon>
        <taxon>lamiids</taxon>
        <taxon>Lamiales</taxon>
        <taxon>Plantaginaceae</taxon>
        <taxon>Cheloneae</taxon>
        <taxon>Penstemon</taxon>
    </lineage>
</organism>
<dbReference type="Proteomes" id="UP001634393">
    <property type="component" value="Unassembled WGS sequence"/>
</dbReference>
<keyword evidence="2" id="KW-1185">Reference proteome</keyword>
<evidence type="ECO:0000313" key="1">
    <source>
        <dbReference type="EMBL" id="KAL3812385.1"/>
    </source>
</evidence>
<sequence>MLEEWKMQGTKGTFINSKLMCCGGYHFFKLHIEF</sequence>
<gene>
    <name evidence="1" type="ORF">ACJIZ3_013653</name>
</gene>
<evidence type="ECO:0000313" key="2">
    <source>
        <dbReference type="Proteomes" id="UP001634393"/>
    </source>
</evidence>